<name>A0AAJ5VRG5_9HYPH</name>
<evidence type="ECO:0000256" key="5">
    <source>
        <dbReference type="ARBA" id="ARBA00022729"/>
    </source>
</evidence>
<evidence type="ECO:0000256" key="2">
    <source>
        <dbReference type="ARBA" id="ARBA00008814"/>
    </source>
</evidence>
<dbReference type="Pfam" id="PF01497">
    <property type="entry name" value="Peripla_BP_2"/>
    <property type="match status" value="1"/>
</dbReference>
<dbReference type="PROSITE" id="PS50983">
    <property type="entry name" value="FE_B12_PBP"/>
    <property type="match status" value="1"/>
</dbReference>
<dbReference type="InterPro" id="IPR002491">
    <property type="entry name" value="ABC_transptr_periplasmic_BD"/>
</dbReference>
<organism evidence="8 9">
    <name type="scientific">Candidatus Devosia phytovorans</name>
    <dbReference type="NCBI Taxonomy" id="3121372"/>
    <lineage>
        <taxon>Bacteria</taxon>
        <taxon>Pseudomonadati</taxon>
        <taxon>Pseudomonadota</taxon>
        <taxon>Alphaproteobacteria</taxon>
        <taxon>Hyphomicrobiales</taxon>
        <taxon>Devosiaceae</taxon>
        <taxon>Devosia</taxon>
    </lineage>
</organism>
<evidence type="ECO:0000256" key="3">
    <source>
        <dbReference type="ARBA" id="ARBA00022448"/>
    </source>
</evidence>
<evidence type="ECO:0000259" key="7">
    <source>
        <dbReference type="PROSITE" id="PS50983"/>
    </source>
</evidence>
<evidence type="ECO:0000313" key="8">
    <source>
        <dbReference type="EMBL" id="WEK02892.1"/>
    </source>
</evidence>
<protein>
    <submittedName>
        <fullName evidence="8">ABC transporter substrate-binding protein</fullName>
    </submittedName>
</protein>
<gene>
    <name evidence="8" type="ORF">P0Y65_11790</name>
</gene>
<keyword evidence="4" id="KW-0410">Iron transport</keyword>
<dbReference type="EMBL" id="CP119312">
    <property type="protein sequence ID" value="WEK02892.1"/>
    <property type="molecule type" value="Genomic_DNA"/>
</dbReference>
<dbReference type="Proteomes" id="UP001217476">
    <property type="component" value="Chromosome"/>
</dbReference>
<feature type="chain" id="PRO_5042578098" evidence="6">
    <location>
        <begin position="24"/>
        <end position="318"/>
    </location>
</feature>
<reference evidence="8" key="1">
    <citation type="submission" date="2023-03" db="EMBL/GenBank/DDBJ databases">
        <title>Andean soil-derived lignocellulolytic bacterial consortium as a source of novel taxa and putative plastic-active enzymes.</title>
        <authorList>
            <person name="Diaz-Garcia L."/>
            <person name="Chuvochina M."/>
            <person name="Feuerriegel G."/>
            <person name="Bunk B."/>
            <person name="Sproer C."/>
            <person name="Streit W.R."/>
            <person name="Rodriguez L.M."/>
            <person name="Overmann J."/>
            <person name="Jimenez D.J."/>
        </authorList>
    </citation>
    <scope>NUCLEOTIDE SEQUENCE</scope>
    <source>
        <strain evidence="8">MAG 4196</strain>
    </source>
</reference>
<accession>A0AAJ5VRG5</accession>
<dbReference type="SUPFAM" id="SSF53807">
    <property type="entry name" value="Helical backbone' metal receptor"/>
    <property type="match status" value="1"/>
</dbReference>
<comment type="similarity">
    <text evidence="2">Belongs to the bacterial solute-binding protein 8 family.</text>
</comment>
<evidence type="ECO:0000256" key="1">
    <source>
        <dbReference type="ARBA" id="ARBA00004196"/>
    </source>
</evidence>
<keyword evidence="4" id="KW-0408">Iron</keyword>
<keyword evidence="3" id="KW-0813">Transport</keyword>
<evidence type="ECO:0000256" key="6">
    <source>
        <dbReference type="SAM" id="SignalP"/>
    </source>
</evidence>
<keyword evidence="4" id="KW-0406">Ion transport</keyword>
<proteinExistence type="inferred from homology"/>
<dbReference type="AlphaFoldDB" id="A0AAJ5VRG5"/>
<dbReference type="PANTHER" id="PTHR30532">
    <property type="entry name" value="IRON III DICITRATE-BINDING PERIPLASMIC PROTEIN"/>
    <property type="match status" value="1"/>
</dbReference>
<feature type="domain" description="Fe/B12 periplasmic-binding" evidence="7">
    <location>
        <begin position="45"/>
        <end position="318"/>
    </location>
</feature>
<dbReference type="Gene3D" id="3.40.50.1980">
    <property type="entry name" value="Nitrogenase molybdenum iron protein domain"/>
    <property type="match status" value="2"/>
</dbReference>
<evidence type="ECO:0000256" key="4">
    <source>
        <dbReference type="ARBA" id="ARBA00022496"/>
    </source>
</evidence>
<dbReference type="GO" id="GO:0030288">
    <property type="term" value="C:outer membrane-bounded periplasmic space"/>
    <property type="evidence" value="ECO:0007669"/>
    <property type="project" value="TreeGrafter"/>
</dbReference>
<dbReference type="InterPro" id="IPR051313">
    <property type="entry name" value="Bact_iron-sidero_bind"/>
</dbReference>
<evidence type="ECO:0000313" key="9">
    <source>
        <dbReference type="Proteomes" id="UP001217476"/>
    </source>
</evidence>
<comment type="subcellular location">
    <subcellularLocation>
        <location evidence="1">Cell envelope</location>
    </subcellularLocation>
</comment>
<keyword evidence="5 6" id="KW-0732">Signal</keyword>
<feature type="signal peptide" evidence="6">
    <location>
        <begin position="1"/>
        <end position="23"/>
    </location>
</feature>
<dbReference type="GO" id="GO:1901678">
    <property type="term" value="P:iron coordination entity transport"/>
    <property type="evidence" value="ECO:0007669"/>
    <property type="project" value="UniProtKB-ARBA"/>
</dbReference>
<dbReference type="PANTHER" id="PTHR30532:SF1">
    <property type="entry name" value="IRON(3+)-HYDROXAMATE-BINDING PROTEIN FHUD"/>
    <property type="match status" value="1"/>
</dbReference>
<sequence>MHKILGPLVSTLALAALTLPGVAQDMRSVTDHANYTVEIPVDPQRIVSLHDWTATVMTYELGGNLIGSSGRLDNEGNYFVRSGRELYDLGFDQIEMASVHGELDMERIAALKPDLIIGNLGDTIEFRDQLAAIAPTVIFDPMNGQPPLANYRTLADWVARPERFDELNAEYETRIDEVRAELFGDRPAPSYAAILPNTESGELRVFRNYGALTTVLEDLGFTHASIMDQVPETEQEANFSAEVIAQVDSDYAFLTHISDRGESLETIMTEFDQIAPGYRELLPAAKNGRFISMSRFHVYPTTFAAMNYVLDELVATLK</sequence>